<evidence type="ECO:0000259" key="2">
    <source>
        <dbReference type="Pfam" id="PF05223"/>
    </source>
</evidence>
<feature type="region of interest" description="Disordered" evidence="1">
    <location>
        <begin position="1"/>
        <end position="27"/>
    </location>
</feature>
<dbReference type="Gene3D" id="3.10.450.100">
    <property type="entry name" value="NTF2-like, domain 1"/>
    <property type="match status" value="1"/>
</dbReference>
<dbReference type="AlphaFoldDB" id="X0XN60"/>
<evidence type="ECO:0000313" key="3">
    <source>
        <dbReference type="EMBL" id="GAG44620.1"/>
    </source>
</evidence>
<dbReference type="GO" id="GO:0046677">
    <property type="term" value="P:response to antibiotic"/>
    <property type="evidence" value="ECO:0007669"/>
    <property type="project" value="InterPro"/>
</dbReference>
<gene>
    <name evidence="3" type="ORF">S01H1_83370</name>
</gene>
<dbReference type="EMBL" id="BARS01056663">
    <property type="protein sequence ID" value="GAG44620.1"/>
    <property type="molecule type" value="Genomic_DNA"/>
</dbReference>
<dbReference type="InterPro" id="IPR032710">
    <property type="entry name" value="NTF2-like_dom_sf"/>
</dbReference>
<accession>X0XN60</accession>
<evidence type="ECO:0000256" key="1">
    <source>
        <dbReference type="SAM" id="MobiDB-lite"/>
    </source>
</evidence>
<reference evidence="3" key="1">
    <citation type="journal article" date="2014" name="Front. Microbiol.">
        <title>High frequency of phylogenetically diverse reductive dehalogenase-homologous genes in deep subseafloor sedimentary metagenomes.</title>
        <authorList>
            <person name="Kawai M."/>
            <person name="Futagami T."/>
            <person name="Toyoda A."/>
            <person name="Takaki Y."/>
            <person name="Nishi S."/>
            <person name="Hori S."/>
            <person name="Arai W."/>
            <person name="Tsubouchi T."/>
            <person name="Morono Y."/>
            <person name="Uchiyama I."/>
            <person name="Ito T."/>
            <person name="Fujiyama A."/>
            <person name="Inagaki F."/>
            <person name="Takami H."/>
        </authorList>
    </citation>
    <scope>NUCLEOTIDE SEQUENCE</scope>
    <source>
        <strain evidence="3">Expedition CK06-06</strain>
    </source>
</reference>
<feature type="non-terminal residue" evidence="3">
    <location>
        <position position="1"/>
    </location>
</feature>
<sequence length="169" mass="18951">LLAALSACSTSGDQPSSDPEPEPPKTPLETAQRFLDLWQEQEYGEMYDLASAEARATVSKEDFIERYNAIAEEATITGIDYDLGPNVVDEDTEIPVNVTIHTTFFGDIAQGNRITVVREEVALPASPEATPEHREEWRVQWSPSLIFTELDERTLVHFFTEVPRRGSIL</sequence>
<dbReference type="Pfam" id="PF05223">
    <property type="entry name" value="MecA_N"/>
    <property type="match status" value="1"/>
</dbReference>
<dbReference type="InterPro" id="IPR007887">
    <property type="entry name" value="MecA_N"/>
</dbReference>
<comment type="caution">
    <text evidence="3">The sequence shown here is derived from an EMBL/GenBank/DDBJ whole genome shotgun (WGS) entry which is preliminary data.</text>
</comment>
<organism evidence="3">
    <name type="scientific">marine sediment metagenome</name>
    <dbReference type="NCBI Taxonomy" id="412755"/>
    <lineage>
        <taxon>unclassified sequences</taxon>
        <taxon>metagenomes</taxon>
        <taxon>ecological metagenomes</taxon>
    </lineage>
</organism>
<proteinExistence type="predicted"/>
<protein>
    <recommendedName>
        <fullName evidence="2">NTF2-like N-terminal transpeptidase domain-containing protein</fullName>
    </recommendedName>
</protein>
<dbReference type="SUPFAM" id="SSF54427">
    <property type="entry name" value="NTF2-like"/>
    <property type="match status" value="1"/>
</dbReference>
<feature type="domain" description="NTF2-like N-terminal transpeptidase" evidence="2">
    <location>
        <begin position="26"/>
        <end position="152"/>
    </location>
</feature>
<feature type="non-terminal residue" evidence="3">
    <location>
        <position position="169"/>
    </location>
</feature>
<name>X0XN60_9ZZZZ</name>